<proteinExistence type="inferred from homology"/>
<evidence type="ECO:0000256" key="3">
    <source>
        <dbReference type="ARBA" id="ARBA00022692"/>
    </source>
</evidence>
<dbReference type="Proteomes" id="UP000199052">
    <property type="component" value="Unassembled WGS sequence"/>
</dbReference>
<evidence type="ECO:0000256" key="2">
    <source>
        <dbReference type="ARBA" id="ARBA00007524"/>
    </source>
</evidence>
<keyword evidence="5 6" id="KW-0472">Membrane</keyword>
<evidence type="ECO:0000313" key="8">
    <source>
        <dbReference type="EMBL" id="SFG00139.1"/>
    </source>
</evidence>
<dbReference type="PANTHER" id="PTHR33802:SF1">
    <property type="entry name" value="XK-RELATED PROTEIN"/>
    <property type="match status" value="1"/>
</dbReference>
<sequence>MSTERAEGAKPATTDLLRAAAVLLTAVGQLVVGSLGGTGAIGESVGTVARANDTPILPGGAAFGIWSLIYLGILALAIYQVLPRQQVRELHRRTGWWLVAAAILNAGWVFVYSARLVYLAQVVIVALLACLAVVLHRLSGMPARSWRDRLFFYGPVMLYAGWVSVATVVGAASTGAAAGLPGSGPGAVAAGSVVLLVTAAIAVLIVRAARAVVPFAAAVVWALTWIALAGAGVPVTACAVVAAVVVVVAGAVRIRRDRVPVAAAFG</sequence>
<feature type="transmembrane region" description="Helical" evidence="6">
    <location>
        <begin position="118"/>
        <end position="138"/>
    </location>
</feature>
<evidence type="ECO:0000256" key="1">
    <source>
        <dbReference type="ARBA" id="ARBA00004141"/>
    </source>
</evidence>
<feature type="transmembrane region" description="Helical" evidence="6">
    <location>
        <begin position="150"/>
        <end position="172"/>
    </location>
</feature>
<dbReference type="STRING" id="504797.SAMN05421678_103262"/>
<dbReference type="Proteomes" id="UP000533017">
    <property type="component" value="Unassembled WGS sequence"/>
</dbReference>
<keyword evidence="4 6" id="KW-1133">Transmembrane helix</keyword>
<dbReference type="InterPro" id="IPR004307">
    <property type="entry name" value="TspO_MBR"/>
</dbReference>
<dbReference type="Gene3D" id="1.20.1260.100">
    <property type="entry name" value="TspO/MBR protein"/>
    <property type="match status" value="1"/>
</dbReference>
<dbReference type="AlphaFoldDB" id="A0A1I2NBA4"/>
<keyword evidence="10" id="KW-1185">Reference proteome</keyword>
<reference evidence="7 10" key="2">
    <citation type="submission" date="2020-07" db="EMBL/GenBank/DDBJ databases">
        <title>Sequencing the genomes of 1000 actinobacteria strains.</title>
        <authorList>
            <person name="Klenk H.-P."/>
        </authorList>
    </citation>
    <scope>NUCLEOTIDE SEQUENCE [LARGE SCALE GENOMIC DNA]</scope>
    <source>
        <strain evidence="7 10">DSM 45117</strain>
    </source>
</reference>
<evidence type="ECO:0000313" key="7">
    <source>
        <dbReference type="EMBL" id="NYH85631.1"/>
    </source>
</evidence>
<dbReference type="RefSeq" id="WP_092882255.1">
    <property type="nucleotide sequence ID" value="NZ_FOOI01000003.1"/>
</dbReference>
<feature type="transmembrane region" description="Helical" evidence="6">
    <location>
        <begin position="21"/>
        <end position="41"/>
    </location>
</feature>
<feature type="transmembrane region" description="Helical" evidence="6">
    <location>
        <begin position="61"/>
        <end position="82"/>
    </location>
</feature>
<evidence type="ECO:0000313" key="10">
    <source>
        <dbReference type="Proteomes" id="UP000533017"/>
    </source>
</evidence>
<feature type="transmembrane region" description="Helical" evidence="6">
    <location>
        <begin position="211"/>
        <end position="228"/>
    </location>
</feature>
<accession>A0A1I2NBA4</accession>
<evidence type="ECO:0000313" key="9">
    <source>
        <dbReference type="Proteomes" id="UP000199052"/>
    </source>
</evidence>
<evidence type="ECO:0008006" key="11">
    <source>
        <dbReference type="Google" id="ProtNLM"/>
    </source>
</evidence>
<organism evidence="8 9">
    <name type="scientific">Actinopolymorpha cephalotaxi</name>
    <dbReference type="NCBI Taxonomy" id="504797"/>
    <lineage>
        <taxon>Bacteria</taxon>
        <taxon>Bacillati</taxon>
        <taxon>Actinomycetota</taxon>
        <taxon>Actinomycetes</taxon>
        <taxon>Propionibacteriales</taxon>
        <taxon>Actinopolymorphaceae</taxon>
        <taxon>Actinopolymorpha</taxon>
    </lineage>
</organism>
<feature type="transmembrane region" description="Helical" evidence="6">
    <location>
        <begin position="234"/>
        <end position="252"/>
    </location>
</feature>
<dbReference type="OrthoDB" id="5189031at2"/>
<protein>
    <recommendedName>
        <fullName evidence="11">TspO and MBR related proteins</fullName>
    </recommendedName>
</protein>
<dbReference type="InterPro" id="IPR038330">
    <property type="entry name" value="TspO/MBR-related_sf"/>
</dbReference>
<dbReference type="EMBL" id="FOOI01000003">
    <property type="protein sequence ID" value="SFG00139.1"/>
    <property type="molecule type" value="Genomic_DNA"/>
</dbReference>
<dbReference type="Pfam" id="PF03073">
    <property type="entry name" value="TspO_MBR"/>
    <property type="match status" value="1"/>
</dbReference>
<evidence type="ECO:0000256" key="5">
    <source>
        <dbReference type="ARBA" id="ARBA00023136"/>
    </source>
</evidence>
<dbReference type="EMBL" id="JACBZA010000001">
    <property type="protein sequence ID" value="NYH85631.1"/>
    <property type="molecule type" value="Genomic_DNA"/>
</dbReference>
<feature type="transmembrane region" description="Helical" evidence="6">
    <location>
        <begin position="94"/>
        <end position="112"/>
    </location>
</feature>
<comment type="subcellular location">
    <subcellularLocation>
        <location evidence="1">Membrane</location>
        <topology evidence="1">Multi-pass membrane protein</topology>
    </subcellularLocation>
</comment>
<reference evidence="8 9" key="1">
    <citation type="submission" date="2016-10" db="EMBL/GenBank/DDBJ databases">
        <authorList>
            <person name="de Groot N.N."/>
        </authorList>
    </citation>
    <scope>NUCLEOTIDE SEQUENCE [LARGE SCALE GENOMIC DNA]</scope>
    <source>
        <strain evidence="8 9">CPCC 202808</strain>
    </source>
</reference>
<dbReference type="PANTHER" id="PTHR33802">
    <property type="entry name" value="SI:CH211-161H7.5-RELATED"/>
    <property type="match status" value="1"/>
</dbReference>
<keyword evidence="3 6" id="KW-0812">Transmembrane</keyword>
<name>A0A1I2NBA4_9ACTN</name>
<evidence type="ECO:0000256" key="6">
    <source>
        <dbReference type="SAM" id="Phobius"/>
    </source>
</evidence>
<comment type="similarity">
    <text evidence="2">Belongs to the TspO/BZRP family.</text>
</comment>
<evidence type="ECO:0000256" key="4">
    <source>
        <dbReference type="ARBA" id="ARBA00022989"/>
    </source>
</evidence>
<gene>
    <name evidence="7" type="ORF">FHR37_004482</name>
    <name evidence="8" type="ORF">SAMN05421678_103262</name>
</gene>
<feature type="transmembrane region" description="Helical" evidence="6">
    <location>
        <begin position="184"/>
        <end position="206"/>
    </location>
</feature>